<evidence type="ECO:0000313" key="3">
    <source>
        <dbReference type="Proteomes" id="UP001595898"/>
    </source>
</evidence>
<evidence type="ECO:0000313" key="2">
    <source>
        <dbReference type="EMBL" id="MFC4544724.1"/>
    </source>
</evidence>
<evidence type="ECO:0008006" key="4">
    <source>
        <dbReference type="Google" id="ProtNLM"/>
    </source>
</evidence>
<feature type="compositionally biased region" description="Polar residues" evidence="1">
    <location>
        <begin position="1"/>
        <end position="24"/>
    </location>
</feature>
<accession>A0ABD5PXK9</accession>
<evidence type="ECO:0000256" key="1">
    <source>
        <dbReference type="SAM" id="MobiDB-lite"/>
    </source>
</evidence>
<proteinExistence type="predicted"/>
<keyword evidence="3" id="KW-1185">Reference proteome</keyword>
<dbReference type="EMBL" id="JBHSFA010000012">
    <property type="protein sequence ID" value="MFC4544724.1"/>
    <property type="molecule type" value="Genomic_DNA"/>
</dbReference>
<protein>
    <recommendedName>
        <fullName evidence="4">Translation initiation factor IF-2</fullName>
    </recommendedName>
</protein>
<sequence>MRDYQQSQSDPTAQIQQTTMTQGQEAMEQAIDLQRNVARMALSAMKWQETAQRQGVELTASMLQGLPGQRFTESTMESYLQGLEAVVPEMERAIETGVSAATQPGSGQGRRMGQPQPSGQMGGQQPTGRPDRQHSGGQQPEPQRRPRQDMGGSTQPPANQYPQTGEWIPQGTSYGGESAGRHPPQQTATGGHPEPQPQPTESPTQTQSRPHEGDQRGTDVPPEGRYQEQYDRGYESGQSTRRRESSRSPSDRGSPRDRPSQRIDTDRRERAQERRHRPIARGPQESGGRTAERRPESEPDRERDEPSAGDVLARADRPREGTDQEPLDER</sequence>
<gene>
    <name evidence="2" type="ORF">ACFO5R_22580</name>
</gene>
<feature type="compositionally biased region" description="Low complexity" evidence="1">
    <location>
        <begin position="113"/>
        <end position="128"/>
    </location>
</feature>
<dbReference type="Proteomes" id="UP001595898">
    <property type="component" value="Unassembled WGS sequence"/>
</dbReference>
<comment type="caution">
    <text evidence="2">The sequence shown here is derived from an EMBL/GenBank/DDBJ whole genome shotgun (WGS) entry which is preliminary data.</text>
</comment>
<feature type="compositionally biased region" description="Basic and acidic residues" evidence="1">
    <location>
        <begin position="241"/>
        <end position="272"/>
    </location>
</feature>
<feature type="region of interest" description="Disordered" evidence="1">
    <location>
        <begin position="99"/>
        <end position="330"/>
    </location>
</feature>
<dbReference type="RefSeq" id="WP_250142154.1">
    <property type="nucleotide sequence ID" value="NZ_JALIQP010000006.1"/>
</dbReference>
<feature type="compositionally biased region" description="Basic and acidic residues" evidence="1">
    <location>
        <begin position="225"/>
        <end position="234"/>
    </location>
</feature>
<organism evidence="2 3">
    <name type="scientific">Halosolutus amylolyticus</name>
    <dbReference type="NCBI Taxonomy" id="2932267"/>
    <lineage>
        <taxon>Archaea</taxon>
        <taxon>Methanobacteriati</taxon>
        <taxon>Methanobacteriota</taxon>
        <taxon>Stenosarchaea group</taxon>
        <taxon>Halobacteria</taxon>
        <taxon>Halobacteriales</taxon>
        <taxon>Natrialbaceae</taxon>
        <taxon>Halosolutus</taxon>
    </lineage>
</organism>
<feature type="compositionally biased region" description="Basic and acidic residues" evidence="1">
    <location>
        <begin position="290"/>
        <end position="306"/>
    </location>
</feature>
<name>A0ABD5PXK9_9EURY</name>
<reference evidence="2 3" key="1">
    <citation type="journal article" date="2019" name="Int. J. Syst. Evol. Microbiol.">
        <title>The Global Catalogue of Microorganisms (GCM) 10K type strain sequencing project: providing services to taxonomists for standard genome sequencing and annotation.</title>
        <authorList>
            <consortium name="The Broad Institute Genomics Platform"/>
            <consortium name="The Broad Institute Genome Sequencing Center for Infectious Disease"/>
            <person name="Wu L."/>
            <person name="Ma J."/>
        </authorList>
    </citation>
    <scope>NUCLEOTIDE SEQUENCE [LARGE SCALE GENOMIC DNA]</scope>
    <source>
        <strain evidence="2 3">WLHS5</strain>
    </source>
</reference>
<dbReference type="AlphaFoldDB" id="A0ABD5PXK9"/>
<feature type="region of interest" description="Disordered" evidence="1">
    <location>
        <begin position="1"/>
        <end position="26"/>
    </location>
</feature>
<feature type="compositionally biased region" description="Basic and acidic residues" evidence="1">
    <location>
        <begin position="313"/>
        <end position="330"/>
    </location>
</feature>
<feature type="compositionally biased region" description="Polar residues" evidence="1">
    <location>
        <begin position="151"/>
        <end position="163"/>
    </location>
</feature>